<sequence>MAIAKAIIDEYQPRNEEDIQDAFKDIFEPVFEAMLQPALYQCKFNLMNSLKKQQRTCSFQFSLYL</sequence>
<accession>A0A6N4THA9</accession>
<dbReference type="KEGG" id="aarg:Aargi30884_08740"/>
<organism evidence="1 2">
    <name type="scientific">Amedibacterium intestinale</name>
    <dbReference type="NCBI Taxonomy" id="2583452"/>
    <lineage>
        <taxon>Bacteria</taxon>
        <taxon>Bacillati</taxon>
        <taxon>Bacillota</taxon>
        <taxon>Erysipelotrichia</taxon>
        <taxon>Erysipelotrichales</taxon>
        <taxon>Erysipelotrichaceae</taxon>
        <taxon>Amedibacterium</taxon>
    </lineage>
</organism>
<name>A0A6N4THA9_9FIRM</name>
<proteinExistence type="predicted"/>
<reference evidence="2" key="1">
    <citation type="submission" date="2019-05" db="EMBL/GenBank/DDBJ databases">
        <title>Complete genome sequencing of Absiella argi strain JCM 30884.</title>
        <authorList>
            <person name="Sakamoto M."/>
            <person name="Murakami T."/>
            <person name="Mori H."/>
        </authorList>
    </citation>
    <scope>NUCLEOTIDE SEQUENCE [LARGE SCALE GENOMIC DNA]</scope>
    <source>
        <strain evidence="2">JCM 30884</strain>
    </source>
</reference>
<gene>
    <name evidence="1" type="ORF">Aargi30884_08740</name>
</gene>
<dbReference type="RefSeq" id="WP_163051180.1">
    <property type="nucleotide sequence ID" value="NZ_AP019695.1"/>
</dbReference>
<evidence type="ECO:0000313" key="1">
    <source>
        <dbReference type="EMBL" id="BBK21971.1"/>
    </source>
</evidence>
<dbReference type="AlphaFoldDB" id="A0A6N4THA9"/>
<dbReference type="EMBL" id="AP019695">
    <property type="protein sequence ID" value="BBK21971.1"/>
    <property type="molecule type" value="Genomic_DNA"/>
</dbReference>
<dbReference type="Proteomes" id="UP000464754">
    <property type="component" value="Chromosome"/>
</dbReference>
<protein>
    <submittedName>
        <fullName evidence="1">Uncharacterized protein</fullName>
    </submittedName>
</protein>
<evidence type="ECO:0000313" key="2">
    <source>
        <dbReference type="Proteomes" id="UP000464754"/>
    </source>
</evidence>
<keyword evidence="2" id="KW-1185">Reference proteome</keyword>